<sequence>MPSVIDKGPVASILFEMRTWLRCLLPYTPYVAPFYPTPDTVINRVLDLTSVGPGDCVYDLGCGDGRVLLAAARRGARGVGYELDPELVRDAVQSARKAGLESLIRVVKADAASADVTEATVIALYLSDHGNSRLLRAVQSTLQPGTRVASFYFPVGLPGWEERLVTTDRTDGLVVYVYRTPGGATTVGSTGGGGGGLGTGFAASGVTAEGSKEEK</sequence>
<dbReference type="SUPFAM" id="SSF53335">
    <property type="entry name" value="S-adenosyl-L-methionine-dependent methyltransferases"/>
    <property type="match status" value="1"/>
</dbReference>
<comment type="similarity">
    <text evidence="1">Belongs to the ANT/ATPSC lysine N-methyltransferase family.</text>
</comment>
<name>A0AAD3DPL2_9CHLO</name>
<dbReference type="InterPro" id="IPR026170">
    <property type="entry name" value="FAM173A/B"/>
</dbReference>
<dbReference type="GO" id="GO:1905706">
    <property type="term" value="P:regulation of mitochondrial ATP synthesis coupled proton transport"/>
    <property type="evidence" value="ECO:0007669"/>
    <property type="project" value="TreeGrafter"/>
</dbReference>
<dbReference type="AlphaFoldDB" id="A0AAD3DPL2"/>
<comment type="caution">
    <text evidence="6">The sequence shown here is derived from an EMBL/GenBank/DDBJ whole genome shotgun (WGS) entry which is preliminary data.</text>
</comment>
<reference evidence="6 7" key="1">
    <citation type="journal article" date="2021" name="Sci. Rep.">
        <title>Genome sequencing of the multicellular alga Astrephomene provides insights into convergent evolution of germ-soma differentiation.</title>
        <authorList>
            <person name="Yamashita S."/>
            <person name="Yamamoto K."/>
            <person name="Matsuzaki R."/>
            <person name="Suzuki S."/>
            <person name="Yamaguchi H."/>
            <person name="Hirooka S."/>
            <person name="Minakuchi Y."/>
            <person name="Miyagishima S."/>
            <person name="Kawachi M."/>
            <person name="Toyoda A."/>
            <person name="Nozaki H."/>
        </authorList>
    </citation>
    <scope>NUCLEOTIDE SEQUENCE [LARGE SCALE GENOMIC DNA]</scope>
    <source>
        <strain evidence="6 7">NIES-4017</strain>
    </source>
</reference>
<evidence type="ECO:0000256" key="1">
    <source>
        <dbReference type="ARBA" id="ARBA00010633"/>
    </source>
</evidence>
<dbReference type="InterPro" id="IPR029063">
    <property type="entry name" value="SAM-dependent_MTases_sf"/>
</dbReference>
<dbReference type="EMBL" id="BMAR01000010">
    <property type="protein sequence ID" value="GFR45685.1"/>
    <property type="molecule type" value="Genomic_DNA"/>
</dbReference>
<evidence type="ECO:0000256" key="2">
    <source>
        <dbReference type="ARBA" id="ARBA00022603"/>
    </source>
</evidence>
<keyword evidence="2" id="KW-0489">Methyltransferase</keyword>
<dbReference type="Gene3D" id="3.40.50.150">
    <property type="entry name" value="Vaccinia Virus protein VP39"/>
    <property type="match status" value="1"/>
</dbReference>
<dbReference type="GO" id="GO:0016279">
    <property type="term" value="F:protein-lysine N-methyltransferase activity"/>
    <property type="evidence" value="ECO:0007669"/>
    <property type="project" value="InterPro"/>
</dbReference>
<evidence type="ECO:0000259" key="5">
    <source>
        <dbReference type="Pfam" id="PF13649"/>
    </source>
</evidence>
<evidence type="ECO:0000256" key="3">
    <source>
        <dbReference type="ARBA" id="ARBA00022679"/>
    </source>
</evidence>
<protein>
    <recommendedName>
        <fullName evidence="5">Methyltransferase domain-containing protein</fullName>
    </recommendedName>
</protein>
<dbReference type="GO" id="GO:0005739">
    <property type="term" value="C:mitochondrion"/>
    <property type="evidence" value="ECO:0007669"/>
    <property type="project" value="TreeGrafter"/>
</dbReference>
<keyword evidence="3" id="KW-0808">Transferase</keyword>
<evidence type="ECO:0000313" key="6">
    <source>
        <dbReference type="EMBL" id="GFR45685.1"/>
    </source>
</evidence>
<gene>
    <name evidence="6" type="ORF">Agub_g7100</name>
</gene>
<keyword evidence="4" id="KW-0949">S-adenosyl-L-methionine</keyword>
<keyword evidence="7" id="KW-1185">Reference proteome</keyword>
<proteinExistence type="inferred from homology"/>
<dbReference type="PANTHER" id="PTHR13610">
    <property type="entry name" value="METHYLTRANSFERASE DOMAIN-CONTAINING PROTEIN"/>
    <property type="match status" value="1"/>
</dbReference>
<dbReference type="GO" id="GO:0032259">
    <property type="term" value="P:methylation"/>
    <property type="evidence" value="ECO:0007669"/>
    <property type="project" value="UniProtKB-KW"/>
</dbReference>
<evidence type="ECO:0000313" key="7">
    <source>
        <dbReference type="Proteomes" id="UP001054857"/>
    </source>
</evidence>
<dbReference type="CDD" id="cd02440">
    <property type="entry name" value="AdoMet_MTases"/>
    <property type="match status" value="1"/>
</dbReference>
<dbReference type="InterPro" id="IPR041698">
    <property type="entry name" value="Methyltransf_25"/>
</dbReference>
<feature type="domain" description="Methyltransferase" evidence="5">
    <location>
        <begin position="57"/>
        <end position="145"/>
    </location>
</feature>
<dbReference type="PANTHER" id="PTHR13610:SF11">
    <property type="entry name" value="METHYLTRANSFERASE DOMAIN-CONTAINING PROTEIN"/>
    <property type="match status" value="1"/>
</dbReference>
<organism evidence="6 7">
    <name type="scientific">Astrephomene gubernaculifera</name>
    <dbReference type="NCBI Taxonomy" id="47775"/>
    <lineage>
        <taxon>Eukaryota</taxon>
        <taxon>Viridiplantae</taxon>
        <taxon>Chlorophyta</taxon>
        <taxon>core chlorophytes</taxon>
        <taxon>Chlorophyceae</taxon>
        <taxon>CS clade</taxon>
        <taxon>Chlamydomonadales</taxon>
        <taxon>Astrephomenaceae</taxon>
        <taxon>Astrephomene</taxon>
    </lineage>
</organism>
<dbReference type="Proteomes" id="UP001054857">
    <property type="component" value="Unassembled WGS sequence"/>
</dbReference>
<accession>A0AAD3DPL2</accession>
<evidence type="ECO:0000256" key="4">
    <source>
        <dbReference type="ARBA" id="ARBA00022691"/>
    </source>
</evidence>
<dbReference type="Pfam" id="PF13649">
    <property type="entry name" value="Methyltransf_25"/>
    <property type="match status" value="1"/>
</dbReference>